<evidence type="ECO:0008006" key="3">
    <source>
        <dbReference type="Google" id="ProtNLM"/>
    </source>
</evidence>
<organism evidence="1 2">
    <name type="scientific">Dorcoceras hygrometricum</name>
    <dbReference type="NCBI Taxonomy" id="472368"/>
    <lineage>
        <taxon>Eukaryota</taxon>
        <taxon>Viridiplantae</taxon>
        <taxon>Streptophyta</taxon>
        <taxon>Embryophyta</taxon>
        <taxon>Tracheophyta</taxon>
        <taxon>Spermatophyta</taxon>
        <taxon>Magnoliopsida</taxon>
        <taxon>eudicotyledons</taxon>
        <taxon>Gunneridae</taxon>
        <taxon>Pentapetalae</taxon>
        <taxon>asterids</taxon>
        <taxon>lamiids</taxon>
        <taxon>Lamiales</taxon>
        <taxon>Gesneriaceae</taxon>
        <taxon>Didymocarpoideae</taxon>
        <taxon>Trichosporeae</taxon>
        <taxon>Loxocarpinae</taxon>
        <taxon>Dorcoceras</taxon>
    </lineage>
</organism>
<keyword evidence="2" id="KW-1185">Reference proteome</keyword>
<evidence type="ECO:0000313" key="2">
    <source>
        <dbReference type="Proteomes" id="UP000250235"/>
    </source>
</evidence>
<dbReference type="Proteomes" id="UP000250235">
    <property type="component" value="Unassembled WGS sequence"/>
</dbReference>
<dbReference type="AlphaFoldDB" id="A0A2Z7AYI0"/>
<dbReference type="EMBL" id="KV011252">
    <property type="protein sequence ID" value="KZV26418.1"/>
    <property type="molecule type" value="Genomic_DNA"/>
</dbReference>
<protein>
    <recommendedName>
        <fullName evidence="3">Dystroglycan-like</fullName>
    </recommendedName>
</protein>
<evidence type="ECO:0000313" key="1">
    <source>
        <dbReference type="EMBL" id="KZV26418.1"/>
    </source>
</evidence>
<accession>A0A2Z7AYI0</accession>
<gene>
    <name evidence="1" type="ORF">F511_14496</name>
</gene>
<reference evidence="1 2" key="1">
    <citation type="journal article" date="2015" name="Proc. Natl. Acad. Sci. U.S.A.">
        <title>The resurrection genome of Boea hygrometrica: A blueprint for survival of dehydration.</title>
        <authorList>
            <person name="Xiao L."/>
            <person name="Yang G."/>
            <person name="Zhang L."/>
            <person name="Yang X."/>
            <person name="Zhao S."/>
            <person name="Ji Z."/>
            <person name="Zhou Q."/>
            <person name="Hu M."/>
            <person name="Wang Y."/>
            <person name="Chen M."/>
            <person name="Xu Y."/>
            <person name="Jin H."/>
            <person name="Xiao X."/>
            <person name="Hu G."/>
            <person name="Bao F."/>
            <person name="Hu Y."/>
            <person name="Wan P."/>
            <person name="Li L."/>
            <person name="Deng X."/>
            <person name="Kuang T."/>
            <person name="Xiang C."/>
            <person name="Zhu J.K."/>
            <person name="Oliver M.J."/>
            <person name="He Y."/>
        </authorList>
    </citation>
    <scope>NUCLEOTIDE SEQUENCE [LARGE SCALE GENOMIC DNA]</scope>
    <source>
        <strain evidence="2">cv. XS01</strain>
    </source>
</reference>
<sequence>MASSLISNSHHVDFDSVFGMDDAALVQMFESLIATGLKEFLGCPAVFYEAALTEFFTNGSVREDGMVVSTIRGTNVEISENMFAAAFELPTEGLTDLSDVPKNLVFDARSLYEAALTEFFTNGSVREDGMVVSTIRGTNVEISENMFAAAFELPTEGLTDLSDVPKNLVFDARIAAAGGGAQPAYTVDGSENWYTLAYEEYYGRNIDERVATPSDTDEEFIADKPTDQLFPDAGNVAEATASKQHAEELMSIDDLLLQISYDMLLPSVTAAEITKIRLGESINIPGVQERDLYYARLPRISTHDKRKEILEEDEPVKGNPTREMVELICGDVEFLVRLRDRVMLDVVDFFHSFSLNKLSDLDALRDLKEKEKLMLDWAVTDSLETAKILHSWLAVDSYTSQIIDLLSDAHSKSLEDLIAQQVSVGGFQLLGYPDASYSNPDESYSESVFGIESVASYSNVKLSDVGYSDLDIQTKGY</sequence>
<proteinExistence type="predicted"/>
<name>A0A2Z7AYI0_9LAMI</name>